<evidence type="ECO:0000259" key="1">
    <source>
        <dbReference type="Pfam" id="PF13304"/>
    </source>
</evidence>
<protein>
    <submittedName>
        <fullName evidence="2">Putative ATPase</fullName>
    </submittedName>
</protein>
<sequence length="407" mass="47395">MEFDFKSINILIGPQGSGKSITVKLLYFFKNFINETIKSIENEESKRDLDQKQKETFINFFPKESWSKDDFFISYSYENTSIFIKKIDNKINFDYSDNIKAVLKKGKKIYQDEKAKILENRKVPNFSTKRQINEKIQSCVKNELGSLSTFDQFFIPAGRSFFANIQSSIFSFLSDNRSLDPFLIEFGSFYENLKRFYNDILSDEKNDKEYDELISQVLNSTYVREKEKDYLVHKDQRKVNLTNASSGQQETLPLIIILKTLTRINSVGGGFTLYIEEPEAHLFPTAQKRIVELLARTFNSTDNKFQIFVTTHSPYILSSFNNLIYSGNIKNKLKLEGKKSDKLNKVIPTKEQLESDMFSVYSLRNNEQRYLIEKESKLISPTILDSVSDEISIEFDKLLNIDFSNDL</sequence>
<evidence type="ECO:0000313" key="3">
    <source>
        <dbReference type="Proteomes" id="UP000320773"/>
    </source>
</evidence>
<dbReference type="PANTHER" id="PTHR43581">
    <property type="entry name" value="ATP/GTP PHOSPHATASE"/>
    <property type="match status" value="1"/>
</dbReference>
<dbReference type="SUPFAM" id="SSF52540">
    <property type="entry name" value="P-loop containing nucleoside triphosphate hydrolases"/>
    <property type="match status" value="1"/>
</dbReference>
<dbReference type="PANTHER" id="PTHR43581:SF4">
    <property type="entry name" value="ATP_GTP PHOSPHATASE"/>
    <property type="match status" value="1"/>
</dbReference>
<dbReference type="Proteomes" id="UP000320773">
    <property type="component" value="Unassembled WGS sequence"/>
</dbReference>
<dbReference type="GO" id="GO:0005524">
    <property type="term" value="F:ATP binding"/>
    <property type="evidence" value="ECO:0007669"/>
    <property type="project" value="InterPro"/>
</dbReference>
<dbReference type="InterPro" id="IPR003959">
    <property type="entry name" value="ATPase_AAA_core"/>
</dbReference>
<comment type="caution">
    <text evidence="2">The sequence shown here is derived from an EMBL/GenBank/DDBJ whole genome shotgun (WGS) entry which is preliminary data.</text>
</comment>
<reference evidence="2 3" key="1">
    <citation type="submission" date="2019-06" db="EMBL/GenBank/DDBJ databases">
        <title>Genomic Encyclopedia of Archaeal and Bacterial Type Strains, Phase II (KMG-II): from individual species to whole genera.</title>
        <authorList>
            <person name="Goeker M."/>
        </authorList>
    </citation>
    <scope>NUCLEOTIDE SEQUENCE [LARGE SCALE GENOMIC DNA]</scope>
    <source>
        <strain evidence="2 3">DSM 24789</strain>
    </source>
</reference>
<evidence type="ECO:0000313" key="2">
    <source>
        <dbReference type="EMBL" id="TQM39753.1"/>
    </source>
</evidence>
<dbReference type="InterPro" id="IPR027417">
    <property type="entry name" value="P-loop_NTPase"/>
</dbReference>
<proteinExistence type="predicted"/>
<feature type="domain" description="ATPase AAA-type core" evidence="1">
    <location>
        <begin position="8"/>
        <end position="318"/>
    </location>
</feature>
<dbReference type="Gene3D" id="3.40.50.300">
    <property type="entry name" value="P-loop containing nucleotide triphosphate hydrolases"/>
    <property type="match status" value="1"/>
</dbReference>
<accession>A0A543G0Z2</accession>
<dbReference type="Pfam" id="PF13304">
    <property type="entry name" value="AAA_21"/>
    <property type="match status" value="1"/>
</dbReference>
<dbReference type="AlphaFoldDB" id="A0A543G0Z2"/>
<name>A0A543G0Z2_9FLAO</name>
<organism evidence="2 3">
    <name type="scientific">Flavobacterium branchiophilum</name>
    <dbReference type="NCBI Taxonomy" id="55197"/>
    <lineage>
        <taxon>Bacteria</taxon>
        <taxon>Pseudomonadati</taxon>
        <taxon>Bacteroidota</taxon>
        <taxon>Flavobacteriia</taxon>
        <taxon>Flavobacteriales</taxon>
        <taxon>Flavobacteriaceae</taxon>
        <taxon>Flavobacterium</taxon>
    </lineage>
</organism>
<dbReference type="InterPro" id="IPR051396">
    <property type="entry name" value="Bact_Antivir_Def_Nuclease"/>
</dbReference>
<dbReference type="GO" id="GO:0016887">
    <property type="term" value="F:ATP hydrolysis activity"/>
    <property type="evidence" value="ECO:0007669"/>
    <property type="project" value="InterPro"/>
</dbReference>
<gene>
    <name evidence="2" type="ORF">BC670_0582</name>
</gene>
<dbReference type="EMBL" id="VFPJ01000001">
    <property type="protein sequence ID" value="TQM39753.1"/>
    <property type="molecule type" value="Genomic_DNA"/>
</dbReference>